<comment type="domain">
    <text evidence="7">Lacks alpha-helical transmembrane segments, suggesting that it resides in the membrane via beta-sheet conformations similar to those predicted for other outer membrane proteins and porin.</text>
</comment>
<dbReference type="GO" id="GO:1990456">
    <property type="term" value="P:mitochondrion-endoplasmic reticulum membrane tethering"/>
    <property type="evidence" value="ECO:0007669"/>
    <property type="project" value="UniProtKB-UniRule"/>
</dbReference>
<dbReference type="GO" id="GO:0001401">
    <property type="term" value="C:SAM complex"/>
    <property type="evidence" value="ECO:0007669"/>
    <property type="project" value="TreeGrafter"/>
</dbReference>
<comment type="function">
    <text evidence="7">Component of the ERMES/MDM complex, which serves as a molecular tether to connect the endoplasmic reticulum and mitochondria. Components of this complex are involved in the control of mitochondrial shape and protein biogenesis and may function in phospholipid exchange. MDM10 is involved in the late assembly steps of the general translocase of the mitochondrial outer membrane (TOM complex). Functions in the TOM40-specific route of the assembly of outer membrane beta-barrel proteins, including the association of TOM40 with the receptor TOM22 and small TOM proteins. Can associate with the SAM(core) complex as well as the MDM12-MMM1 complex, both involved in late steps of the major beta-barrel assembly pathway, that is responsible for biogenesis of all outer membrane beta-barrel proteins. May act as a switch that shuttles between both complexes and channels precursor proteins into the TOM40-specific pathway. Plays a role in mitochondrial morphology and in the inheritance of mitochondria.</text>
</comment>
<dbReference type="SUPFAM" id="SSF57701">
    <property type="entry name" value="Zn2/Cys6 DNA-binding domain"/>
    <property type="match status" value="1"/>
</dbReference>
<evidence type="ECO:0000313" key="10">
    <source>
        <dbReference type="EMBL" id="KAH0526065.1"/>
    </source>
</evidence>
<dbReference type="GO" id="GO:0000981">
    <property type="term" value="F:DNA-binding transcription factor activity, RNA polymerase II-specific"/>
    <property type="evidence" value="ECO:0007669"/>
    <property type="project" value="InterPro"/>
</dbReference>
<protein>
    <recommendedName>
        <fullName evidence="7">Mitochondrial distribution and morphology protein 10</fullName>
    </recommendedName>
    <alternativeName>
        <fullName evidence="7">Mitochondrial inheritance component MDM10</fullName>
    </alternativeName>
</protein>
<dbReference type="GO" id="GO:0045040">
    <property type="term" value="P:protein insertion into mitochondrial outer membrane"/>
    <property type="evidence" value="ECO:0007669"/>
    <property type="project" value="UniProtKB-UniRule"/>
</dbReference>
<evidence type="ECO:0000256" key="7">
    <source>
        <dbReference type="HAMAP-Rule" id="MF_03102"/>
    </source>
</evidence>
<dbReference type="GO" id="GO:0070096">
    <property type="term" value="P:mitochondrial outer membrane translocase complex assembly"/>
    <property type="evidence" value="ECO:0007669"/>
    <property type="project" value="UniProtKB-UniRule"/>
</dbReference>
<dbReference type="PANTHER" id="PTHR28035">
    <property type="entry name" value="MITOCHONDRIAL DISTRIBUTION AND MORPHOLOGY PROTEIN 10"/>
    <property type="match status" value="1"/>
</dbReference>
<feature type="region of interest" description="Disordered" evidence="8">
    <location>
        <begin position="402"/>
        <end position="448"/>
    </location>
</feature>
<dbReference type="PROSITE" id="PS00463">
    <property type="entry name" value="ZN2_CY6_FUNGAL_1"/>
    <property type="match status" value="1"/>
</dbReference>
<keyword evidence="3 7" id="KW-1000">Mitochondrion outer membrane</keyword>
<feature type="region of interest" description="Disordered" evidence="8">
    <location>
        <begin position="209"/>
        <end position="233"/>
    </location>
</feature>
<evidence type="ECO:0000256" key="6">
    <source>
        <dbReference type="ARBA" id="ARBA00023242"/>
    </source>
</evidence>
<evidence type="ECO:0000256" key="1">
    <source>
        <dbReference type="ARBA" id="ARBA00022452"/>
    </source>
</evidence>
<organism evidence="10 11">
    <name type="scientific">Trichoderma semiorbis</name>
    <dbReference type="NCBI Taxonomy" id="1491008"/>
    <lineage>
        <taxon>Eukaryota</taxon>
        <taxon>Fungi</taxon>
        <taxon>Dikarya</taxon>
        <taxon>Ascomycota</taxon>
        <taxon>Pezizomycotina</taxon>
        <taxon>Sordariomycetes</taxon>
        <taxon>Hypocreomycetidae</taxon>
        <taxon>Hypocreales</taxon>
        <taxon>Hypocreaceae</taxon>
        <taxon>Trichoderma</taxon>
    </lineage>
</organism>
<evidence type="ECO:0000259" key="9">
    <source>
        <dbReference type="PROSITE" id="PS50048"/>
    </source>
</evidence>
<evidence type="ECO:0000256" key="2">
    <source>
        <dbReference type="ARBA" id="ARBA00022692"/>
    </source>
</evidence>
<dbReference type="GO" id="GO:0008270">
    <property type="term" value="F:zinc ion binding"/>
    <property type="evidence" value="ECO:0007669"/>
    <property type="project" value="InterPro"/>
</dbReference>
<dbReference type="GO" id="GO:0032865">
    <property type="term" value="C:ERMES complex"/>
    <property type="evidence" value="ECO:0007669"/>
    <property type="project" value="UniProtKB-UniRule"/>
</dbReference>
<reference evidence="10 11" key="1">
    <citation type="submission" date="2021-08" db="EMBL/GenBank/DDBJ databases">
        <title>The highly contiguous genome resource for Trichoderma semiorbis FJ059, a fungal antagonistic to plant pathogens.</title>
        <authorList>
            <person name="Liu T."/>
        </authorList>
    </citation>
    <scope>NUCLEOTIDE SEQUENCE [LARGE SCALE GENOMIC DNA]</scope>
    <source>
        <strain evidence="10 11">FJ059</strain>
    </source>
</reference>
<dbReference type="InterPro" id="IPR001138">
    <property type="entry name" value="Zn2Cys6_DnaBD"/>
</dbReference>
<dbReference type="HAMAP" id="MF_03102">
    <property type="entry name" value="Mdm10"/>
    <property type="match status" value="1"/>
</dbReference>
<feature type="domain" description="Zn(2)-C6 fungal-type" evidence="9">
    <location>
        <begin position="545"/>
        <end position="574"/>
    </location>
</feature>
<dbReference type="AlphaFoldDB" id="A0A9P8HLK9"/>
<dbReference type="InterPro" id="IPR036864">
    <property type="entry name" value="Zn2-C6_fun-type_DNA-bd_sf"/>
</dbReference>
<dbReference type="InterPro" id="IPR027539">
    <property type="entry name" value="Mdm10"/>
</dbReference>
<evidence type="ECO:0000256" key="8">
    <source>
        <dbReference type="SAM" id="MobiDB-lite"/>
    </source>
</evidence>
<comment type="subcellular location">
    <subcellularLocation>
        <location evidence="7">Mitochondrion outer membrane</location>
        <topology evidence="7">Multi-pass membrane protein</topology>
    </subcellularLocation>
    <text evidence="7">The ERMES/MDM complex localizes to a few discrete foci (around 10 per single cell), that represent mitochondria-endoplasmic reticulum junctions. These foci are often found next to mtDNA nucleoids.</text>
</comment>
<feature type="compositionally biased region" description="Low complexity" evidence="8">
    <location>
        <begin position="371"/>
        <end position="383"/>
    </location>
</feature>
<dbReference type="Gene3D" id="4.10.240.10">
    <property type="entry name" value="Zn(2)-C6 fungal-type DNA-binding domain"/>
    <property type="match status" value="1"/>
</dbReference>
<evidence type="ECO:0000256" key="5">
    <source>
        <dbReference type="ARBA" id="ARBA00023136"/>
    </source>
</evidence>
<proteinExistence type="inferred from homology"/>
<accession>A0A9P8HLK9</accession>
<comment type="subunit">
    <text evidence="7">Component of the ER-mitochondria encounter structure (ERMES) or MDM complex, composed of MMM1, MDM10, MDM12 and MDM34. Associates with the mitochondrial outer membrane sorting assembly machinery SAM(core) complex.</text>
</comment>
<comment type="similarity">
    <text evidence="7">Belongs to the MDM10 family.</text>
</comment>
<comment type="caution">
    <text evidence="10">The sequence shown here is derived from an EMBL/GenBank/DDBJ whole genome shotgun (WGS) entry which is preliminary data.</text>
</comment>
<gene>
    <name evidence="7" type="primary">MDM10</name>
    <name evidence="10" type="ORF">TsFJ059_009445</name>
</gene>
<dbReference type="Pfam" id="PF00172">
    <property type="entry name" value="Zn_clus"/>
    <property type="match status" value="1"/>
</dbReference>
<keyword evidence="11" id="KW-1185">Reference proteome</keyword>
<sequence>MREFMDYVHSAFYEATGWRRDNSYAALNATTDALLNFNTPRGLRLTLSALASPNFATSYQLGSVGVVDGSISYLFSSVPLRVLLTPQSENVPLPDLLRSYRPLTPVARRDVPSLRHPDDTDKTNESLLYGRLYLPRSQLEALLVRRLSPALQAQFSAVSGQHLRNGGTALGLLQYDVGSYALEGLASTDGGLLGFRGVYNFGGDLSNKKHAQQSATSTPDNGNGHGSGNGDKERIYGRFSTGGEIYYGTLNKSGGISIGARFATLPDHKGTPLSATLTLNPLMGNIAASYAVMAGKDCSLATRMEFNIFSYESSWAVGMELWRKPFARSVADADTPFEGVSAAKTPIAKPFPTSRAPTNIADGKESPPKTTPATTATLEPAATSMPAERSFNAKLEWRLDEPAKPTEKKTGHKVNAGNNNSKSRGGKKHLSKTGQPAKKVHKEDNEKEEKEYAGVVKARLDQNLRLGVLWEGRVKSLLFSLGSGIDLKMMNKPFRTLGLEVQYGIRYFGNAGIYDRPQKKSRILNAQQTVPIGCMGRQSRRRPPACSLCRIRKLRCNRGSPCSNCSIRGIPCNVDGAASIQGVGIQGASEASVTGGLQEALNRNHLAPSLLLSSQLQLVTADVLGIENNCSSQKVLDSLAPPPITFRTRSIRAITSPSFFVLDPASSPPLTEDVKVNKCICLPLRGDAHVLLDKFIRDVLHFHYIFHKPSLPSAVDRFYDAVEHGKVVDIGQLMIMLAICCSSTHTWTRYDDNKGLFNRSEDANSQTAGWLTTALDVIHHAHLAAHASMACVQGIIVVFFMICSLEGISARARLIHAQAVAMAQEIGLNFIDSPTNNSHSVKIKRSTIQAEIGRRVWWYLTDTDWMLSRLSVPQQGAYTILPSQMAVRKPYNANDEDIIEGQEIIDRPPEEATSVSYLLQRTRLAELFYSLGGHDKPMNWNPEEADYGKIMEADMKLRQFMRELPSFFRLEKSGSLSKLPPSDIRRSSDITIQRYMLNMIFYGQICKLHLPYLAQGTINPGFAYSHDSCLKAAQRIIYIEHRMRAENSTFVLFRQRMNVKFRSIFIACVVFVLDGCLANNPEGSTTGGDATMTDAWRILYEAKGQSPLASELLHLSVQILRKYRASHPALEALRKENCRRDPTILAQMSPVDVATTESSSMAIDREPRRVDIDPDTIDLDKLWETLQGRGRDWNNLFWSLGPPLI</sequence>
<dbReference type="Pfam" id="PF12519">
    <property type="entry name" value="MDM10"/>
    <property type="match status" value="1"/>
</dbReference>
<keyword evidence="1 7" id="KW-1134">Transmembrane beta strand</keyword>
<dbReference type="PANTHER" id="PTHR28035:SF1">
    <property type="entry name" value="MITOCHONDRIAL DISTRIBUTION AND MORPHOLOGY PROTEIN 10"/>
    <property type="match status" value="1"/>
</dbReference>
<dbReference type="PROSITE" id="PS50048">
    <property type="entry name" value="ZN2_CY6_FUNGAL_2"/>
    <property type="match status" value="1"/>
</dbReference>
<feature type="region of interest" description="Disordered" evidence="8">
    <location>
        <begin position="346"/>
        <end position="387"/>
    </location>
</feature>
<evidence type="ECO:0000313" key="11">
    <source>
        <dbReference type="Proteomes" id="UP000826573"/>
    </source>
</evidence>
<keyword evidence="2 7" id="KW-0812">Transmembrane</keyword>
<dbReference type="EMBL" id="JAIMJC010000004">
    <property type="protein sequence ID" value="KAH0526065.1"/>
    <property type="molecule type" value="Genomic_DNA"/>
</dbReference>
<dbReference type="CDD" id="cd12148">
    <property type="entry name" value="fungal_TF_MHR"/>
    <property type="match status" value="1"/>
</dbReference>
<dbReference type="GO" id="GO:0051654">
    <property type="term" value="P:establishment of mitochondrion localization"/>
    <property type="evidence" value="ECO:0007669"/>
    <property type="project" value="TreeGrafter"/>
</dbReference>
<evidence type="ECO:0000256" key="3">
    <source>
        <dbReference type="ARBA" id="ARBA00022787"/>
    </source>
</evidence>
<keyword evidence="4 7" id="KW-0496">Mitochondrion</keyword>
<keyword evidence="5 7" id="KW-0472">Membrane</keyword>
<name>A0A9P8HLK9_9HYPO</name>
<dbReference type="CDD" id="cd00067">
    <property type="entry name" value="GAL4"/>
    <property type="match status" value="1"/>
</dbReference>
<dbReference type="SMART" id="SM00066">
    <property type="entry name" value="GAL4"/>
    <property type="match status" value="1"/>
</dbReference>
<dbReference type="GO" id="GO:0015914">
    <property type="term" value="P:phospholipid transport"/>
    <property type="evidence" value="ECO:0007669"/>
    <property type="project" value="TreeGrafter"/>
</dbReference>
<evidence type="ECO:0000256" key="4">
    <source>
        <dbReference type="ARBA" id="ARBA00023128"/>
    </source>
</evidence>
<keyword evidence="6" id="KW-0539">Nucleus</keyword>
<dbReference type="Proteomes" id="UP000826573">
    <property type="component" value="Unassembled WGS sequence"/>
</dbReference>